<sequence>MAETEGFSLPALHTSPSGDRDALDVEQTVVDAEQTDSRQVESKKTKLHVLVGSGIIQLPIWGFAMSYGIFQEYYFDNWTFQGDCSITGVIGTTANGVMYLSMPFLFALFSRRWAHRRQLAALCGTVIACVSFFLSSYSTTTWQLIATQGITSALGCALIYSPTTLSLGEWYSSSNRALAYGIVLSCKNIVGTSCPFMLRALIDTYGYQTTLRAWTAIVGGTSICAIFLIPTHPSKVSIHQTRARKIPWHFLKHRSIYFYSIAIIFQSSGYGIPQTYLSTYARDVLMLSQASGTLMLAVFNAPGIIASSFFGWLSDNKRITLSAQTVSAIPPICCVFATFLFWGLTTQGGIGLLIIFSMTFGFFSGGYSATWGGMLKQMERESAERNEAVDPGILYGLLNGVRGIGYVSGGLAGVELLSAGTISASQRFGYGTSYGPLIIFTGLSSLLGGWVILWRWSPKRLLPLVSRGLRIYLVFQSPGKMTKLDNAEYTLYSSPFSLYSMMARHTIQLGPTTHGAKPPQRITLHFVNRDENENLSEDYLLKVNPKGQVPAMTGNVLEQPLTDSHSISLYLAEKHYPAMLPAQHAAVIRDLLQRLHAVPGPSFGNRNPTPAMRQHNPSPAEDILKRTDLSPEYRVALETKLEFHNNNYGIAFQPAIVAKARADLETIFTEITDHRRESGASDTEAGWTFGNKVGPTVLDSHLLPFVLRCIDAGSAELVPQELQRWAGLMAKSPGWEKVMHGRPTQYNRSTMGPVEDMQEMMSLSKYEPGRKGGAGKAVYISKMDPSLVKIPPIKDLTIENITQNVILINSLCEDARMKYVLERLVTHLHDFARETRLSSDEWMAGIKFLTETGKICSDVRQKGNKQEFILLSDILGLSLLVDSIDHPKPANSTEGTVLGPFHTHEAPSMAHGDNMSQDPNGEPLLVICNIKDRADKPISGVKIDIWETDSAGYYDVQHADRSGPDGRCVMTSDEKGQFWFRAIKPVPYPIPHDGPVGMLLRRLRRHSYRPSHMHFMFEKEGYDRLITALYLRNDPYETSDAVFGVKNTLVVDLGVVDATLAAKYGIAEGSWLMTYDFVLVTDAETSALREHNSQVALDKLGRKVKIVNGLPIPDLD</sequence>
<organism evidence="12 13">
    <name type="scientific">Talaromyces atroroseus</name>
    <dbReference type="NCBI Taxonomy" id="1441469"/>
    <lineage>
        <taxon>Eukaryota</taxon>
        <taxon>Fungi</taxon>
        <taxon>Dikarya</taxon>
        <taxon>Ascomycota</taxon>
        <taxon>Pezizomycotina</taxon>
        <taxon>Eurotiomycetes</taxon>
        <taxon>Eurotiomycetidae</taxon>
        <taxon>Eurotiales</taxon>
        <taxon>Trichocomaceae</taxon>
        <taxon>Talaromyces</taxon>
        <taxon>Talaromyces sect. Trachyspermi</taxon>
    </lineage>
</organism>
<evidence type="ECO:0000313" key="12">
    <source>
        <dbReference type="EMBL" id="OKL64157.1"/>
    </source>
</evidence>
<dbReference type="SUPFAM" id="SSF103473">
    <property type="entry name" value="MFS general substrate transporter"/>
    <property type="match status" value="1"/>
</dbReference>
<name>A0A225BDQ8_TALAT</name>
<dbReference type="Gene3D" id="3.40.30.10">
    <property type="entry name" value="Glutaredoxin"/>
    <property type="match status" value="1"/>
</dbReference>
<dbReference type="GO" id="GO:0018576">
    <property type="term" value="F:catechol 1,2-dioxygenase activity"/>
    <property type="evidence" value="ECO:0007669"/>
    <property type="project" value="InterPro"/>
</dbReference>
<keyword evidence="7" id="KW-0408">Iron</keyword>
<dbReference type="InterPro" id="IPR036259">
    <property type="entry name" value="MFS_trans_sf"/>
</dbReference>
<dbReference type="Proteomes" id="UP000214365">
    <property type="component" value="Unassembled WGS sequence"/>
</dbReference>
<dbReference type="RefSeq" id="XP_020124278.1">
    <property type="nucleotide sequence ID" value="XM_020259815.1"/>
</dbReference>
<dbReference type="Gene3D" id="2.60.130.10">
    <property type="entry name" value="Aromatic compound dioxygenase"/>
    <property type="match status" value="1"/>
</dbReference>
<dbReference type="InterPro" id="IPR007535">
    <property type="entry name" value="Catechol_dOase_N"/>
</dbReference>
<comment type="caution">
    <text evidence="12">The sequence shown here is derived from an EMBL/GenBank/DDBJ whole genome shotgun (WGS) entry which is preliminary data.</text>
</comment>
<dbReference type="GO" id="GO:0016020">
    <property type="term" value="C:membrane"/>
    <property type="evidence" value="ECO:0007669"/>
    <property type="project" value="UniProtKB-SubCell"/>
</dbReference>
<comment type="cofactor">
    <cofactor evidence="1">
        <name>Fe(3+)</name>
        <dbReference type="ChEBI" id="CHEBI:29034"/>
    </cofactor>
</comment>
<keyword evidence="4" id="KW-0479">Metal-binding</keyword>
<keyword evidence="13" id="KW-1185">Reference proteome</keyword>
<evidence type="ECO:0000256" key="1">
    <source>
        <dbReference type="ARBA" id="ARBA00001965"/>
    </source>
</evidence>
<gene>
    <name evidence="12" type="ORF">UA08_01069</name>
</gene>
<feature type="transmembrane region" description="Helical" evidence="9">
    <location>
        <begin position="85"/>
        <end position="107"/>
    </location>
</feature>
<evidence type="ECO:0000256" key="3">
    <source>
        <dbReference type="ARBA" id="ARBA00007825"/>
    </source>
</evidence>
<dbReference type="InterPro" id="IPR000627">
    <property type="entry name" value="Intradiol_dOase_C"/>
</dbReference>
<dbReference type="Pfam" id="PF07690">
    <property type="entry name" value="MFS_1"/>
    <property type="match status" value="1"/>
</dbReference>
<comment type="similarity">
    <text evidence="3">Belongs to the intradiol ring-cleavage dioxygenase family.</text>
</comment>
<feature type="region of interest" description="Disordered" evidence="8">
    <location>
        <begin position="1"/>
        <end position="20"/>
    </location>
</feature>
<dbReference type="InterPro" id="IPR039390">
    <property type="entry name" value="1_2-HQD/HQD"/>
</dbReference>
<evidence type="ECO:0000313" key="13">
    <source>
        <dbReference type="Proteomes" id="UP000214365"/>
    </source>
</evidence>
<feature type="domain" description="Catechol dioxygenase N-terminal" evidence="11">
    <location>
        <begin position="814"/>
        <end position="892"/>
    </location>
</feature>
<proteinExistence type="inferred from homology"/>
<dbReference type="InterPro" id="IPR011701">
    <property type="entry name" value="MFS"/>
</dbReference>
<dbReference type="GO" id="GO:0008199">
    <property type="term" value="F:ferric iron binding"/>
    <property type="evidence" value="ECO:0007669"/>
    <property type="project" value="InterPro"/>
</dbReference>
<feature type="transmembrane region" description="Helical" evidence="9">
    <location>
        <begin position="434"/>
        <end position="454"/>
    </location>
</feature>
<feature type="transmembrane region" description="Helical" evidence="9">
    <location>
        <begin position="177"/>
        <end position="202"/>
    </location>
</feature>
<keyword evidence="6" id="KW-0560">Oxidoreductase</keyword>
<feature type="transmembrane region" description="Helical" evidence="9">
    <location>
        <begin position="144"/>
        <end position="165"/>
    </location>
</feature>
<feature type="transmembrane region" description="Helical" evidence="9">
    <location>
        <begin position="325"/>
        <end position="344"/>
    </location>
</feature>
<dbReference type="SUPFAM" id="SSF52833">
    <property type="entry name" value="Thioredoxin-like"/>
    <property type="match status" value="1"/>
</dbReference>
<dbReference type="SUPFAM" id="SSF49482">
    <property type="entry name" value="Aromatic compound dioxygenase"/>
    <property type="match status" value="1"/>
</dbReference>
<keyword evidence="5" id="KW-0223">Dioxygenase</keyword>
<reference evidence="12 13" key="1">
    <citation type="submission" date="2015-06" db="EMBL/GenBank/DDBJ databases">
        <title>Talaromyces atroroseus IBT 11181 draft genome.</title>
        <authorList>
            <person name="Rasmussen K.B."/>
            <person name="Rasmussen S."/>
            <person name="Petersen B."/>
            <person name="Sicheritz-Ponten T."/>
            <person name="Mortensen U.H."/>
            <person name="Thrane U."/>
        </authorList>
    </citation>
    <scope>NUCLEOTIDE SEQUENCE [LARGE SCALE GENOMIC DNA]</scope>
    <source>
        <strain evidence="12 13">IBT 11181</strain>
    </source>
</reference>
<comment type="subcellular location">
    <subcellularLocation>
        <location evidence="2">Membrane</location>
        <topology evidence="2">Multi-pass membrane protein</topology>
    </subcellularLocation>
</comment>
<dbReference type="GO" id="GO:0022857">
    <property type="term" value="F:transmembrane transporter activity"/>
    <property type="evidence" value="ECO:0007669"/>
    <property type="project" value="InterPro"/>
</dbReference>
<keyword evidence="9" id="KW-1133">Transmembrane helix</keyword>
<dbReference type="Pfam" id="PF04444">
    <property type="entry name" value="Dioxygenase_N"/>
    <property type="match status" value="1"/>
</dbReference>
<dbReference type="AlphaFoldDB" id="A0A225BDQ8"/>
<keyword evidence="9" id="KW-0472">Membrane</keyword>
<dbReference type="OrthoDB" id="2213137at2759"/>
<evidence type="ECO:0000259" key="10">
    <source>
        <dbReference type="Pfam" id="PF00775"/>
    </source>
</evidence>
<protein>
    <submittedName>
        <fullName evidence="12">Uncharacterized protein</fullName>
    </submittedName>
</protein>
<dbReference type="InterPro" id="IPR050770">
    <property type="entry name" value="Intradiol_RC_Dioxygenase"/>
</dbReference>
<feature type="transmembrane region" description="Helical" evidence="9">
    <location>
        <begin position="350"/>
        <end position="371"/>
    </location>
</feature>
<dbReference type="EMBL" id="LFMY01000001">
    <property type="protein sequence ID" value="OKL64157.1"/>
    <property type="molecule type" value="Genomic_DNA"/>
</dbReference>
<feature type="region of interest" description="Disordered" evidence="8">
    <location>
        <begin position="603"/>
        <end position="622"/>
    </location>
</feature>
<dbReference type="InterPro" id="IPR036249">
    <property type="entry name" value="Thioredoxin-like_sf"/>
</dbReference>
<evidence type="ECO:0000256" key="5">
    <source>
        <dbReference type="ARBA" id="ARBA00022964"/>
    </source>
</evidence>
<feature type="transmembrane region" description="Helical" evidence="9">
    <location>
        <begin position="119"/>
        <end position="138"/>
    </location>
</feature>
<dbReference type="PANTHER" id="PTHR33711:SF7">
    <property type="entry name" value="INTRADIOL RING-CLEAVAGE DIOXYGENASES DOMAIN-CONTAINING PROTEIN-RELATED"/>
    <property type="match status" value="1"/>
</dbReference>
<feature type="transmembrane region" description="Helical" evidence="9">
    <location>
        <begin position="255"/>
        <end position="272"/>
    </location>
</feature>
<evidence type="ECO:0000256" key="7">
    <source>
        <dbReference type="ARBA" id="ARBA00023004"/>
    </source>
</evidence>
<dbReference type="CDD" id="cd03461">
    <property type="entry name" value="1_2-HQD"/>
    <property type="match status" value="1"/>
</dbReference>
<feature type="transmembrane region" description="Helical" evidence="9">
    <location>
        <begin position="214"/>
        <end position="234"/>
    </location>
</feature>
<feature type="domain" description="Intradiol ring-cleavage dioxygenases" evidence="10">
    <location>
        <begin position="899"/>
        <end position="1079"/>
    </location>
</feature>
<dbReference type="GO" id="GO:0009712">
    <property type="term" value="P:catechol-containing compound metabolic process"/>
    <property type="evidence" value="ECO:0007669"/>
    <property type="project" value="InterPro"/>
</dbReference>
<feature type="transmembrane region" description="Helical" evidence="9">
    <location>
        <begin position="292"/>
        <end position="313"/>
    </location>
</feature>
<feature type="transmembrane region" description="Helical" evidence="9">
    <location>
        <begin position="47"/>
        <end position="70"/>
    </location>
</feature>
<dbReference type="PANTHER" id="PTHR33711">
    <property type="entry name" value="DIOXYGENASE, PUTATIVE (AFU_ORTHOLOGUE AFUA_2G02910)-RELATED"/>
    <property type="match status" value="1"/>
</dbReference>
<evidence type="ECO:0000256" key="6">
    <source>
        <dbReference type="ARBA" id="ARBA00023002"/>
    </source>
</evidence>
<dbReference type="InterPro" id="IPR015889">
    <property type="entry name" value="Intradiol_dOase_core"/>
</dbReference>
<dbReference type="GeneID" id="31000824"/>
<evidence type="ECO:0000256" key="4">
    <source>
        <dbReference type="ARBA" id="ARBA00022723"/>
    </source>
</evidence>
<accession>A0A225BDQ8</accession>
<dbReference type="Pfam" id="PF00775">
    <property type="entry name" value="Dioxygenase_C"/>
    <property type="match status" value="1"/>
</dbReference>
<evidence type="ECO:0000256" key="8">
    <source>
        <dbReference type="SAM" id="MobiDB-lite"/>
    </source>
</evidence>
<keyword evidence="9" id="KW-0812">Transmembrane</keyword>
<evidence type="ECO:0000256" key="9">
    <source>
        <dbReference type="SAM" id="Phobius"/>
    </source>
</evidence>
<evidence type="ECO:0000259" key="11">
    <source>
        <dbReference type="Pfam" id="PF04444"/>
    </source>
</evidence>
<evidence type="ECO:0000256" key="2">
    <source>
        <dbReference type="ARBA" id="ARBA00004141"/>
    </source>
</evidence>
<dbReference type="Gene3D" id="1.20.1250.20">
    <property type="entry name" value="MFS general substrate transporter like domains"/>
    <property type="match status" value="2"/>
</dbReference>